<sequence length="445" mass="52109">MLPHRTVESINKLSIFIINNYFLSLFLQRTHTVTIISICSTLVYLAFFHGTVIHDLFNRTEVDDFDDFQPVNKVERRRTRNKSSLPAWSYERRRDSAETSLKQLAPELFNALPEPFSSKMKNPCWNIVKKKPRQCLPYFYLIGMPKCGTTDLWNKLIRHPYIVYTHKEPHWWSRTRIGHGHAVTKLKSDPVSYYTRYAKALDNFAKRERLNRTKLVVGDGSASTMWDNRSWRHYYPNATRGPPHVIGELIEAIQPEALAIAILRNPTDRLYSDFLYFTNTSMLKLTPEYFHERVKTSIAKFHECTKDFDVRTCTYETQGIKAYVRLEVGLYSIYVGDWLSFFPRKKLKIVKMADWHQKCTKTLAELYHFLALEPLKIPSLIKICRDEAENARSPEKISIGPMLPETRQLLNDFYSPYNLELARMLGDDRFLWNDENAGSSEESVP</sequence>
<dbReference type="PANTHER" id="PTHR15723">
    <property type="entry name" value="CARBOHYDRATE SULFOTRANSFERASE 15"/>
    <property type="match status" value="1"/>
</dbReference>
<dbReference type="GO" id="GO:0019319">
    <property type="term" value="P:hexose biosynthetic process"/>
    <property type="evidence" value="ECO:0000318"/>
    <property type="project" value="GO_Central"/>
</dbReference>
<name>A0A7M7NJH4_STRPU</name>
<dbReference type="GeneID" id="591575"/>
<dbReference type="GO" id="GO:0050659">
    <property type="term" value="F:N-acetylgalactosamine 4-sulfate 6-O-sulfotransferase activity"/>
    <property type="evidence" value="ECO:0000318"/>
    <property type="project" value="GO_Central"/>
</dbReference>
<dbReference type="Proteomes" id="UP000007110">
    <property type="component" value="Unassembled WGS sequence"/>
</dbReference>
<dbReference type="InParanoid" id="A0A7M7NJH4"/>
<dbReference type="AlphaFoldDB" id="A0A7M7NJH4"/>
<protein>
    <recommendedName>
        <fullName evidence="1">Sulfotransferase domain-containing protein</fullName>
    </recommendedName>
</protein>
<keyword evidence="3" id="KW-1185">Reference proteome</keyword>
<dbReference type="InterPro" id="IPR027417">
    <property type="entry name" value="P-loop_NTPase"/>
</dbReference>
<dbReference type="OrthoDB" id="8068875at2759"/>
<dbReference type="PANTHER" id="PTHR15723:SF0">
    <property type="entry name" value="CARBOHYDRATE SULFOTRANSFERASE 15"/>
    <property type="match status" value="1"/>
</dbReference>
<feature type="domain" description="Sulfotransferase" evidence="1">
    <location>
        <begin position="141"/>
        <end position="373"/>
    </location>
</feature>
<dbReference type="Pfam" id="PF00685">
    <property type="entry name" value="Sulfotransfer_1"/>
    <property type="match status" value="1"/>
</dbReference>
<dbReference type="EnsemblMetazoa" id="XM_030981701">
    <property type="protein sequence ID" value="XP_030837561"/>
    <property type="gene ID" value="LOC591575"/>
</dbReference>
<dbReference type="SUPFAM" id="SSF52540">
    <property type="entry name" value="P-loop containing nucleoside triphosphate hydrolases"/>
    <property type="match status" value="1"/>
</dbReference>
<evidence type="ECO:0000313" key="3">
    <source>
        <dbReference type="Proteomes" id="UP000007110"/>
    </source>
</evidence>
<reference evidence="2" key="2">
    <citation type="submission" date="2021-01" db="UniProtKB">
        <authorList>
            <consortium name="EnsemblMetazoa"/>
        </authorList>
    </citation>
    <scope>IDENTIFICATION</scope>
</reference>
<organism evidence="2 3">
    <name type="scientific">Strongylocentrotus purpuratus</name>
    <name type="common">Purple sea urchin</name>
    <dbReference type="NCBI Taxonomy" id="7668"/>
    <lineage>
        <taxon>Eukaryota</taxon>
        <taxon>Metazoa</taxon>
        <taxon>Echinodermata</taxon>
        <taxon>Eleutherozoa</taxon>
        <taxon>Echinozoa</taxon>
        <taxon>Echinoidea</taxon>
        <taxon>Euechinoidea</taxon>
        <taxon>Echinacea</taxon>
        <taxon>Camarodonta</taxon>
        <taxon>Echinidea</taxon>
        <taxon>Strongylocentrotidae</taxon>
        <taxon>Strongylocentrotus</taxon>
    </lineage>
</organism>
<dbReference type="KEGG" id="spu:591575"/>
<reference evidence="3" key="1">
    <citation type="submission" date="2015-02" db="EMBL/GenBank/DDBJ databases">
        <title>Genome sequencing for Strongylocentrotus purpuratus.</title>
        <authorList>
            <person name="Murali S."/>
            <person name="Liu Y."/>
            <person name="Vee V."/>
            <person name="English A."/>
            <person name="Wang M."/>
            <person name="Skinner E."/>
            <person name="Han Y."/>
            <person name="Muzny D.M."/>
            <person name="Worley K.C."/>
            <person name="Gibbs R.A."/>
        </authorList>
    </citation>
    <scope>NUCLEOTIDE SEQUENCE</scope>
</reference>
<dbReference type="InterPro" id="IPR000863">
    <property type="entry name" value="Sulfotransferase_dom"/>
</dbReference>
<dbReference type="RefSeq" id="XP_030837561.1">
    <property type="nucleotide sequence ID" value="XM_030981701.1"/>
</dbReference>
<evidence type="ECO:0000313" key="2">
    <source>
        <dbReference type="EnsemblMetazoa" id="XP_030837561"/>
    </source>
</evidence>
<dbReference type="Gene3D" id="3.40.50.300">
    <property type="entry name" value="P-loop containing nucleotide triphosphate hydrolases"/>
    <property type="match status" value="1"/>
</dbReference>
<accession>A0A7M7NJH4</accession>
<proteinExistence type="predicted"/>
<dbReference type="FunCoup" id="A0A7M7NJH4">
    <property type="interactions" value="106"/>
</dbReference>
<dbReference type="InterPro" id="IPR052654">
    <property type="entry name" value="CS_Sulfotransferase"/>
</dbReference>
<dbReference type="OMA" id="CYDSEND"/>
<evidence type="ECO:0000259" key="1">
    <source>
        <dbReference type="Pfam" id="PF00685"/>
    </source>
</evidence>